<feature type="non-terminal residue" evidence="2">
    <location>
        <position position="334"/>
    </location>
</feature>
<evidence type="ECO:0000313" key="3">
    <source>
        <dbReference type="Proteomes" id="UP000077671"/>
    </source>
</evidence>
<accession>A0A8T8STD3</accession>
<reference evidence="2" key="1">
    <citation type="submission" date="2016-04" db="EMBL/GenBank/DDBJ databases">
        <authorList>
            <person name="Nguyen H.D."/>
            <person name="Kesanakurti P."/>
            <person name="Cullis J."/>
            <person name="Levesque C.A."/>
            <person name="Hambleton S."/>
        </authorList>
    </citation>
    <scope>NUCLEOTIDE SEQUENCE</scope>
    <source>
        <strain evidence="2">DAOMC 238032</strain>
    </source>
</reference>
<feature type="compositionally biased region" description="Acidic residues" evidence="1">
    <location>
        <begin position="60"/>
        <end position="78"/>
    </location>
</feature>
<dbReference type="Proteomes" id="UP000077671">
    <property type="component" value="Unassembled WGS sequence"/>
</dbReference>
<comment type="caution">
    <text evidence="2">The sequence shown here is derived from an EMBL/GenBank/DDBJ whole genome shotgun (WGS) entry which is preliminary data.</text>
</comment>
<gene>
    <name evidence="2" type="ORF">A4X03_0g6749</name>
</gene>
<reference evidence="2" key="2">
    <citation type="journal article" date="2019" name="IMA Fungus">
        <title>Genome sequencing and comparison of five Tilletia species to identify candidate genes for the detection of regulated species infecting wheat.</title>
        <authorList>
            <person name="Nguyen H.D.T."/>
            <person name="Sultana T."/>
            <person name="Kesanakurti P."/>
            <person name="Hambleton S."/>
        </authorList>
    </citation>
    <scope>NUCLEOTIDE SEQUENCE</scope>
    <source>
        <strain evidence="2">DAOMC 238032</strain>
    </source>
</reference>
<sequence>MPKSRKPVVAAVRSNTSLGESFSAAEDDDRDAVHLPTAEDVLDAARNRSQKNSDARQSSEPEEEEEDFGSADEDEDDQPSNKRQRAQADEAMRPEQQAAVPPVLRQWAQRFRLGPQARDLLEDRYQLQMSYGDDPPTVADIFDWARDLSTWENSTQSGQMLEQVMRKIDQLKDDVEKLKKGTGILTKGDLNKLGQAVAFVFFSSQITEYSADSSIATRTMKFLKANPHQVGQHFKELVEDPETCDCHVEPKVKQLLNRMRDMCATRVHKSMGVDDDTEVQSGDELWDTICKGYKVPFTKERAMRLLYIRFVATQHAPREKNGKPVGDFWETVDA</sequence>
<name>A0A8T8STD3_9BASI</name>
<feature type="compositionally biased region" description="Basic and acidic residues" evidence="1">
    <location>
        <begin position="43"/>
        <end position="59"/>
    </location>
</feature>
<evidence type="ECO:0000256" key="1">
    <source>
        <dbReference type="SAM" id="MobiDB-lite"/>
    </source>
</evidence>
<protein>
    <submittedName>
        <fullName evidence="2">Uncharacterized protein</fullName>
    </submittedName>
</protein>
<feature type="region of interest" description="Disordered" evidence="1">
    <location>
        <begin position="1"/>
        <end position="101"/>
    </location>
</feature>
<organism evidence="2 3">
    <name type="scientific">Tilletia caries</name>
    <name type="common">wheat bunt fungus</name>
    <dbReference type="NCBI Taxonomy" id="13290"/>
    <lineage>
        <taxon>Eukaryota</taxon>
        <taxon>Fungi</taxon>
        <taxon>Dikarya</taxon>
        <taxon>Basidiomycota</taxon>
        <taxon>Ustilaginomycotina</taxon>
        <taxon>Exobasidiomycetes</taxon>
        <taxon>Tilletiales</taxon>
        <taxon>Tilletiaceae</taxon>
        <taxon>Tilletia</taxon>
    </lineage>
</organism>
<evidence type="ECO:0000313" key="2">
    <source>
        <dbReference type="EMBL" id="KAE8248556.1"/>
    </source>
</evidence>
<dbReference type="EMBL" id="LWDD02001381">
    <property type="protein sequence ID" value="KAE8248556.1"/>
    <property type="molecule type" value="Genomic_DNA"/>
</dbReference>
<proteinExistence type="predicted"/>
<dbReference type="AlphaFoldDB" id="A0A8T8STD3"/>